<keyword evidence="10" id="KW-0457">Lysine biosynthesis</keyword>
<keyword evidence="16" id="KW-0012">Acyltransferase</keyword>
<comment type="cofactor">
    <cofactor evidence="1">
        <name>Mn(2+)</name>
        <dbReference type="ChEBI" id="CHEBI:29035"/>
    </cofactor>
</comment>
<dbReference type="PROSITE" id="PS50991">
    <property type="entry name" value="PYR_CT"/>
    <property type="match status" value="1"/>
</dbReference>
<evidence type="ECO:0000256" key="11">
    <source>
        <dbReference type="ARBA" id="ARBA00023211"/>
    </source>
</evidence>
<dbReference type="PANTHER" id="PTHR10277:SF48">
    <property type="entry name" value="HOMOCITRATE SYNTHASE, CYTOSOLIC ISOZYME-RELATED"/>
    <property type="match status" value="1"/>
</dbReference>
<dbReference type="EMBL" id="WJJP01000641">
    <property type="protein sequence ID" value="MBD3326823.1"/>
    <property type="molecule type" value="Genomic_DNA"/>
</dbReference>
<evidence type="ECO:0000256" key="14">
    <source>
        <dbReference type="RuleBase" id="RU003523"/>
    </source>
</evidence>
<evidence type="ECO:0000256" key="5">
    <source>
        <dbReference type="ARBA" id="ARBA00012974"/>
    </source>
</evidence>
<accession>A0A9D5JZ77</accession>
<evidence type="ECO:0000256" key="1">
    <source>
        <dbReference type="ARBA" id="ARBA00001936"/>
    </source>
</evidence>
<keyword evidence="9" id="KW-0460">Magnesium</keyword>
<organism evidence="16 17">
    <name type="scientific">candidate division KSB3 bacterium</name>
    <dbReference type="NCBI Taxonomy" id="2044937"/>
    <lineage>
        <taxon>Bacteria</taxon>
        <taxon>candidate division KSB3</taxon>
    </lineage>
</organism>
<name>A0A9D5JZ77_9BACT</name>
<dbReference type="InterPro" id="IPR011872">
    <property type="entry name" value="Homocitrate_synth"/>
</dbReference>
<keyword evidence="7 14" id="KW-0808">Transferase</keyword>
<evidence type="ECO:0000313" key="17">
    <source>
        <dbReference type="Proteomes" id="UP000649604"/>
    </source>
</evidence>
<evidence type="ECO:0000256" key="9">
    <source>
        <dbReference type="ARBA" id="ARBA00022842"/>
    </source>
</evidence>
<dbReference type="AlphaFoldDB" id="A0A9D5JZ77"/>
<dbReference type="InterPro" id="IPR000891">
    <property type="entry name" value="PYR_CT"/>
</dbReference>
<evidence type="ECO:0000259" key="15">
    <source>
        <dbReference type="PROSITE" id="PS50991"/>
    </source>
</evidence>
<reference evidence="16" key="1">
    <citation type="submission" date="2019-11" db="EMBL/GenBank/DDBJ databases">
        <title>Microbial mats filling the niche in hypersaline microbial mats.</title>
        <authorList>
            <person name="Wong H.L."/>
            <person name="Macleod F.I."/>
            <person name="White R.A. III"/>
            <person name="Burns B.P."/>
        </authorList>
    </citation>
    <scope>NUCLEOTIDE SEQUENCE</scope>
    <source>
        <strain evidence="16">Rbin_158</strain>
    </source>
</reference>
<evidence type="ECO:0000256" key="8">
    <source>
        <dbReference type="ARBA" id="ARBA00022723"/>
    </source>
</evidence>
<dbReference type="Pfam" id="PF22617">
    <property type="entry name" value="HCS_D2"/>
    <property type="match status" value="1"/>
</dbReference>
<dbReference type="Pfam" id="PF00682">
    <property type="entry name" value="HMGL-like"/>
    <property type="match status" value="1"/>
</dbReference>
<dbReference type="Gene3D" id="3.20.20.70">
    <property type="entry name" value="Aldolase class I"/>
    <property type="match status" value="1"/>
</dbReference>
<keyword evidence="8" id="KW-0479">Metal-binding</keyword>
<evidence type="ECO:0000256" key="13">
    <source>
        <dbReference type="NCBIfam" id="TIGR02146"/>
    </source>
</evidence>
<evidence type="ECO:0000313" key="16">
    <source>
        <dbReference type="EMBL" id="MBD3326823.1"/>
    </source>
</evidence>
<protein>
    <recommendedName>
        <fullName evidence="5 13">Homocitrate synthase</fullName>
        <ecNumber evidence="5 13">2.3.3.14</ecNumber>
    </recommendedName>
</protein>
<evidence type="ECO:0000256" key="4">
    <source>
        <dbReference type="ARBA" id="ARBA00006361"/>
    </source>
</evidence>
<comment type="cofactor">
    <cofactor evidence="2">
        <name>Mg(2+)</name>
        <dbReference type="ChEBI" id="CHEBI:18420"/>
    </cofactor>
</comment>
<evidence type="ECO:0000256" key="2">
    <source>
        <dbReference type="ARBA" id="ARBA00001946"/>
    </source>
</evidence>
<dbReference type="PANTHER" id="PTHR10277">
    <property type="entry name" value="HOMOCITRATE SYNTHASE-RELATED"/>
    <property type="match status" value="1"/>
</dbReference>
<dbReference type="InterPro" id="IPR050073">
    <property type="entry name" value="2-IPM_HCS-like"/>
</dbReference>
<comment type="pathway">
    <text evidence="3">Amino-acid biosynthesis; L-lysine biosynthesis via AAA pathway; L-alpha-aminoadipate from 2-oxoglutarate: step 1/5.</text>
</comment>
<dbReference type="InterPro" id="IPR013785">
    <property type="entry name" value="Aldolase_TIM"/>
</dbReference>
<dbReference type="GO" id="GO:0019878">
    <property type="term" value="P:lysine biosynthetic process via aminoadipic acid"/>
    <property type="evidence" value="ECO:0007669"/>
    <property type="project" value="InterPro"/>
</dbReference>
<dbReference type="PROSITE" id="PS00815">
    <property type="entry name" value="AIPM_HOMOCIT_SYNTH_1"/>
    <property type="match status" value="1"/>
</dbReference>
<dbReference type="PROSITE" id="PS00816">
    <property type="entry name" value="AIPM_HOMOCIT_SYNTH_2"/>
    <property type="match status" value="1"/>
</dbReference>
<gene>
    <name evidence="16" type="primary">lysS</name>
    <name evidence="16" type="ORF">GF339_19720</name>
</gene>
<dbReference type="EC" id="2.3.3.14" evidence="5 13"/>
<evidence type="ECO:0000256" key="3">
    <source>
        <dbReference type="ARBA" id="ARBA00004755"/>
    </source>
</evidence>
<comment type="caution">
    <text evidence="16">The sequence shown here is derived from an EMBL/GenBank/DDBJ whole genome shotgun (WGS) entry which is preliminary data.</text>
</comment>
<dbReference type="SUPFAM" id="SSF51569">
    <property type="entry name" value="Aldolase"/>
    <property type="match status" value="1"/>
</dbReference>
<keyword evidence="11" id="KW-0464">Manganese</keyword>
<proteinExistence type="inferred from homology"/>
<evidence type="ECO:0000256" key="6">
    <source>
        <dbReference type="ARBA" id="ARBA00022605"/>
    </source>
</evidence>
<dbReference type="Proteomes" id="UP000649604">
    <property type="component" value="Unassembled WGS sequence"/>
</dbReference>
<dbReference type="Gene3D" id="1.10.238.260">
    <property type="match status" value="1"/>
</dbReference>
<dbReference type="CDD" id="cd07948">
    <property type="entry name" value="DRE_TIM_HCS"/>
    <property type="match status" value="1"/>
</dbReference>
<dbReference type="InterPro" id="IPR048253">
    <property type="entry name" value="DRE_TIM_HCS_fun_bact"/>
</dbReference>
<dbReference type="NCBIfam" id="TIGR02146">
    <property type="entry name" value="LysS_fung_arch"/>
    <property type="match status" value="1"/>
</dbReference>
<feature type="domain" description="Pyruvate carboxyltransferase" evidence="15">
    <location>
        <begin position="6"/>
        <end position="258"/>
    </location>
</feature>
<evidence type="ECO:0000256" key="10">
    <source>
        <dbReference type="ARBA" id="ARBA00023154"/>
    </source>
</evidence>
<evidence type="ECO:0000256" key="12">
    <source>
        <dbReference type="ARBA" id="ARBA00048363"/>
    </source>
</evidence>
<evidence type="ECO:0000256" key="7">
    <source>
        <dbReference type="ARBA" id="ARBA00022679"/>
    </source>
</evidence>
<dbReference type="InterPro" id="IPR002034">
    <property type="entry name" value="AIPM/Hcit_synth_CS"/>
</dbReference>
<sequence length="380" mass="41516">MSIGTYAIVETTLREGEQSPQVHFTTDQKIDIAHALDEFGVEYLELTSPMASEQSFEDAKRICALGLRTKVLTHVRCHMTDVKKAIDTGVDGVNMLFGSSEWLRKYSHGRSIDQIIEQATEVASYVKSQGVEIRYSNEDAFRTAPEDLLRIYQAVDAIGVNRVGLADTVGIATPMQVYNVVSAVSGVVNADIEFHAHNDTGCAIANALMALEAGASLIDVTVLGIGERNGITPLGGLIARLYAIDKPLVQKYQLKNLAPLERLVADIIGMEIPMSNYITGGSAFYHKAGLHTNAVLKNPRAYEIFDPEDFGMSRTIEIGHRLAGWNALKARAKELGLDFTDQELRDVAKLIKNTADQHPLSPAEVDTILRDEHAALQVAA</sequence>
<dbReference type="GO" id="GO:0004410">
    <property type="term" value="F:homocitrate synthase activity"/>
    <property type="evidence" value="ECO:0007669"/>
    <property type="project" value="UniProtKB-EC"/>
</dbReference>
<keyword evidence="6" id="KW-0028">Amino-acid biosynthesis</keyword>
<comment type="catalytic activity">
    <reaction evidence="12">
        <text>acetyl-CoA + 2-oxoglutarate + H2O = (2R)-homocitrate + CoA + H(+)</text>
        <dbReference type="Rhea" id="RHEA:12929"/>
        <dbReference type="ChEBI" id="CHEBI:15377"/>
        <dbReference type="ChEBI" id="CHEBI:15378"/>
        <dbReference type="ChEBI" id="CHEBI:16810"/>
        <dbReference type="ChEBI" id="CHEBI:57287"/>
        <dbReference type="ChEBI" id="CHEBI:57288"/>
        <dbReference type="ChEBI" id="CHEBI:58884"/>
        <dbReference type="EC" id="2.3.3.14"/>
    </reaction>
    <physiologicalReaction direction="left-to-right" evidence="12">
        <dbReference type="Rhea" id="RHEA:12930"/>
    </physiologicalReaction>
</comment>
<dbReference type="GO" id="GO:0046872">
    <property type="term" value="F:metal ion binding"/>
    <property type="evidence" value="ECO:0007669"/>
    <property type="project" value="UniProtKB-KW"/>
</dbReference>
<dbReference type="InterPro" id="IPR054691">
    <property type="entry name" value="LeuA/HCS_post-cat"/>
</dbReference>
<comment type="similarity">
    <text evidence="4">Belongs to the alpha-IPM synthase/homocitrate synthase family. Homocitrate synthase LYS20/LYS21 subfamily.</text>
</comment>